<organism evidence="2 3">
    <name type="scientific">Trichuris suis</name>
    <name type="common">pig whipworm</name>
    <dbReference type="NCBI Taxonomy" id="68888"/>
    <lineage>
        <taxon>Eukaryota</taxon>
        <taxon>Metazoa</taxon>
        <taxon>Ecdysozoa</taxon>
        <taxon>Nematoda</taxon>
        <taxon>Enoplea</taxon>
        <taxon>Dorylaimia</taxon>
        <taxon>Trichinellida</taxon>
        <taxon>Trichuridae</taxon>
        <taxon>Trichuris</taxon>
    </lineage>
</organism>
<gene>
    <name evidence="2" type="ORF">M513_02137</name>
</gene>
<reference evidence="2 3" key="1">
    <citation type="journal article" date="2014" name="Nat. Genet.">
        <title>Genome and transcriptome of the porcine whipworm Trichuris suis.</title>
        <authorList>
            <person name="Jex A.R."/>
            <person name="Nejsum P."/>
            <person name="Schwarz E.M."/>
            <person name="Hu L."/>
            <person name="Young N.D."/>
            <person name="Hall R.S."/>
            <person name="Korhonen P.K."/>
            <person name="Liao S."/>
            <person name="Thamsborg S."/>
            <person name="Xia J."/>
            <person name="Xu P."/>
            <person name="Wang S."/>
            <person name="Scheerlinck J.P."/>
            <person name="Hofmann A."/>
            <person name="Sternberg P.W."/>
            <person name="Wang J."/>
            <person name="Gasser R.B."/>
        </authorList>
    </citation>
    <scope>NUCLEOTIDE SEQUENCE [LARGE SCALE GENOMIC DNA]</scope>
    <source>
        <strain evidence="2">DCEP-RM93M</strain>
    </source>
</reference>
<proteinExistence type="predicted"/>
<keyword evidence="3" id="KW-1185">Reference proteome</keyword>
<accession>A0A085MI34</accession>
<dbReference type="AlphaFoldDB" id="A0A085MI34"/>
<dbReference type="EMBL" id="KL363191">
    <property type="protein sequence ID" value="KFD56880.1"/>
    <property type="molecule type" value="Genomic_DNA"/>
</dbReference>
<sequence>MKLVCLAKLFSHDSTAVDIYICIAPSGRSKSVTTKCDGYQVDNISCQAHSIYYQVYDEATLTSKKQGDRRQRRCRKQGRKGAHRVNEDKLEQKKKYMHWHADSEEVRVYRVQLE</sequence>
<evidence type="ECO:0000256" key="1">
    <source>
        <dbReference type="SAM" id="MobiDB-lite"/>
    </source>
</evidence>
<feature type="region of interest" description="Disordered" evidence="1">
    <location>
        <begin position="64"/>
        <end position="90"/>
    </location>
</feature>
<feature type="compositionally biased region" description="Basic residues" evidence="1">
    <location>
        <begin position="70"/>
        <end position="83"/>
    </location>
</feature>
<name>A0A085MI34_9BILA</name>
<evidence type="ECO:0000313" key="3">
    <source>
        <dbReference type="Proteomes" id="UP000030764"/>
    </source>
</evidence>
<protein>
    <submittedName>
        <fullName evidence="2">Uncharacterized protein</fullName>
    </submittedName>
</protein>
<dbReference type="Proteomes" id="UP000030764">
    <property type="component" value="Unassembled WGS sequence"/>
</dbReference>
<evidence type="ECO:0000313" key="2">
    <source>
        <dbReference type="EMBL" id="KFD56880.1"/>
    </source>
</evidence>